<keyword evidence="2 5" id="KW-0808">Transferase</keyword>
<feature type="binding site" evidence="2">
    <location>
        <position position="28"/>
    </location>
    <ligand>
        <name>Mg(2+)</name>
        <dbReference type="ChEBI" id="CHEBI:18420"/>
        <label>4</label>
    </ligand>
</feature>
<feature type="binding site" evidence="2">
    <location>
        <position position="73"/>
    </location>
    <ligand>
        <name>Mg(2+)</name>
        <dbReference type="ChEBI" id="CHEBI:18420"/>
        <label>2</label>
    </ligand>
</feature>
<dbReference type="CDD" id="cd02194">
    <property type="entry name" value="ThiL"/>
    <property type="match status" value="1"/>
</dbReference>
<dbReference type="PANTHER" id="PTHR30270">
    <property type="entry name" value="THIAMINE-MONOPHOSPHATE KINASE"/>
    <property type="match status" value="1"/>
</dbReference>
<protein>
    <recommendedName>
        <fullName evidence="2">Thiamine-monophosphate kinase</fullName>
        <shortName evidence="2">TMP kinase</shortName>
        <shortName evidence="2">Thiamine-phosphate kinase</shortName>
        <ecNumber evidence="2">2.7.4.16</ecNumber>
    </recommendedName>
</protein>
<feature type="binding site" evidence="2">
    <location>
        <position position="73"/>
    </location>
    <ligand>
        <name>Mg(2+)</name>
        <dbReference type="ChEBI" id="CHEBI:18420"/>
        <label>3</label>
    </ligand>
</feature>
<name>A0A5C5U886_9GAMM</name>
<dbReference type="SUPFAM" id="SSF55326">
    <property type="entry name" value="PurM N-terminal domain-like"/>
    <property type="match status" value="1"/>
</dbReference>
<comment type="function">
    <text evidence="2">Catalyzes the ATP-dependent phosphorylation of thiamine-monophosphate (TMP) to form thiamine-pyrophosphate (TPP), the active form of vitamin B1.</text>
</comment>
<dbReference type="OrthoDB" id="9802811at2"/>
<feature type="domain" description="PurM-like N-terminal" evidence="3">
    <location>
        <begin position="26"/>
        <end position="136"/>
    </location>
</feature>
<keyword evidence="2 5" id="KW-0418">Kinase</keyword>
<evidence type="ECO:0000256" key="2">
    <source>
        <dbReference type="HAMAP-Rule" id="MF_02128"/>
    </source>
</evidence>
<organism evidence="5 6">
    <name type="scientific">Luteimonas wenzhouensis</name>
    <dbReference type="NCBI Taxonomy" id="2599615"/>
    <lineage>
        <taxon>Bacteria</taxon>
        <taxon>Pseudomonadati</taxon>
        <taxon>Pseudomonadota</taxon>
        <taxon>Gammaproteobacteria</taxon>
        <taxon>Lysobacterales</taxon>
        <taxon>Lysobacteraceae</taxon>
        <taxon>Luteimonas</taxon>
    </lineage>
</organism>
<evidence type="ECO:0000259" key="3">
    <source>
        <dbReference type="Pfam" id="PF00586"/>
    </source>
</evidence>
<comment type="caution">
    <text evidence="5">The sequence shown here is derived from an EMBL/GenBank/DDBJ whole genome shotgun (WGS) entry which is preliminary data.</text>
</comment>
<comment type="pathway">
    <text evidence="2">Cofactor biosynthesis; thiamine diphosphate biosynthesis; thiamine diphosphate from thiamine phosphate: step 1/1.</text>
</comment>
<dbReference type="InterPro" id="IPR010918">
    <property type="entry name" value="PurM-like_C_dom"/>
</dbReference>
<comment type="catalytic activity">
    <reaction evidence="2">
        <text>thiamine phosphate + ATP = thiamine diphosphate + ADP</text>
        <dbReference type="Rhea" id="RHEA:15913"/>
        <dbReference type="ChEBI" id="CHEBI:30616"/>
        <dbReference type="ChEBI" id="CHEBI:37575"/>
        <dbReference type="ChEBI" id="CHEBI:58937"/>
        <dbReference type="ChEBI" id="CHEBI:456216"/>
        <dbReference type="EC" id="2.7.4.16"/>
    </reaction>
</comment>
<comment type="miscellaneous">
    <text evidence="2">Reaction mechanism of ThiL seems to utilize a direct, inline transfer of the gamma-phosphate of ATP to TMP rather than a phosphorylated enzyme intermediate.</text>
</comment>
<feature type="binding site" evidence="2">
    <location>
        <position position="311"/>
    </location>
    <ligand>
        <name>substrate</name>
    </ligand>
</feature>
<dbReference type="PIRSF" id="PIRSF005303">
    <property type="entry name" value="Thiam_monoph_kin"/>
    <property type="match status" value="1"/>
</dbReference>
<dbReference type="InterPro" id="IPR036676">
    <property type="entry name" value="PurM-like_C_sf"/>
</dbReference>
<keyword evidence="2" id="KW-0067">ATP-binding</keyword>
<dbReference type="Pfam" id="PF02769">
    <property type="entry name" value="AIRS_C"/>
    <property type="match status" value="1"/>
</dbReference>
<dbReference type="GO" id="GO:0005524">
    <property type="term" value="F:ATP binding"/>
    <property type="evidence" value="ECO:0007669"/>
    <property type="project" value="UniProtKB-UniRule"/>
</dbReference>
<keyword evidence="2" id="KW-0460">Magnesium</keyword>
<keyword evidence="2" id="KW-0547">Nucleotide-binding</keyword>
<gene>
    <name evidence="2 5" type="primary">thiL</name>
    <name evidence="5" type="ORF">FQY79_02900</name>
</gene>
<accession>A0A5C5U886</accession>
<feature type="binding site" evidence="2">
    <location>
        <position position="43"/>
    </location>
    <ligand>
        <name>Mg(2+)</name>
        <dbReference type="ChEBI" id="CHEBI:18420"/>
        <label>4</label>
    </ligand>
</feature>
<dbReference type="Pfam" id="PF00586">
    <property type="entry name" value="AIRS"/>
    <property type="match status" value="1"/>
</dbReference>
<dbReference type="Gene3D" id="3.90.650.10">
    <property type="entry name" value="PurM-like C-terminal domain"/>
    <property type="match status" value="1"/>
</dbReference>
<proteinExistence type="inferred from homology"/>
<dbReference type="GO" id="GO:0009228">
    <property type="term" value="P:thiamine biosynthetic process"/>
    <property type="evidence" value="ECO:0007669"/>
    <property type="project" value="UniProtKB-KW"/>
</dbReference>
<dbReference type="PANTHER" id="PTHR30270:SF0">
    <property type="entry name" value="THIAMINE-MONOPHOSPHATE KINASE"/>
    <property type="match status" value="1"/>
</dbReference>
<dbReference type="NCBIfam" id="TIGR01379">
    <property type="entry name" value="thiL"/>
    <property type="match status" value="1"/>
</dbReference>
<sequence length="321" mass="33218">MAMEFDLIARIRARVAARGDVVLGIGDDAALLQPPPGLQLVVTMDALHAGVHFPHGTAPADIGWKALAVNLSDLAAMGARPAWCTLSLSLPEGDAGLVDALLDGFLALAREHDVALVGGDTTRGPLSLCVAAHGFVEPGRALRRDGARVGDDVWVTGTPGDAAGALAALQAGAAVDRALRARLDRPQPRVAAGRALSGLATACIDVSDGLLADLGHVCTASRVGAVVELEALPASPALARFRPEMRWPWQACGGDDYELCFTAPPEHREAIARALAGAGVPAARIGRIEDGQGVRALRPDGSAWTPAVPGYRHFQDPSPLL</sequence>
<feature type="binding site" evidence="2">
    <location>
        <position position="45"/>
    </location>
    <ligand>
        <name>Mg(2+)</name>
        <dbReference type="ChEBI" id="CHEBI:18420"/>
        <label>1</label>
    </ligand>
</feature>
<feature type="binding site" evidence="2">
    <location>
        <position position="73"/>
    </location>
    <ligand>
        <name>Mg(2+)</name>
        <dbReference type="ChEBI" id="CHEBI:18420"/>
        <label>4</label>
    </ligand>
</feature>
<evidence type="ECO:0000256" key="1">
    <source>
        <dbReference type="ARBA" id="ARBA00022977"/>
    </source>
</evidence>
<comment type="caution">
    <text evidence="2">Lacks conserved residue(s) required for the propagation of feature annotation.</text>
</comment>
<evidence type="ECO:0000259" key="4">
    <source>
        <dbReference type="Pfam" id="PF02769"/>
    </source>
</evidence>
<keyword evidence="6" id="KW-1185">Reference proteome</keyword>
<dbReference type="InterPro" id="IPR006283">
    <property type="entry name" value="ThiL-like"/>
</dbReference>
<dbReference type="InterPro" id="IPR036921">
    <property type="entry name" value="PurM-like_N_sf"/>
</dbReference>
<feature type="binding site" evidence="2">
    <location>
        <begin position="119"/>
        <end position="120"/>
    </location>
    <ligand>
        <name>ATP</name>
        <dbReference type="ChEBI" id="CHEBI:30616"/>
    </ligand>
</feature>
<feature type="binding site" evidence="2">
    <location>
        <position position="120"/>
    </location>
    <ligand>
        <name>Mg(2+)</name>
        <dbReference type="ChEBI" id="CHEBI:18420"/>
        <label>1</label>
    </ligand>
</feature>
<feature type="binding site" evidence="2">
    <location>
        <position position="207"/>
    </location>
    <ligand>
        <name>ATP</name>
        <dbReference type="ChEBI" id="CHEBI:30616"/>
    </ligand>
</feature>
<dbReference type="Proteomes" id="UP000315949">
    <property type="component" value="Unassembled WGS sequence"/>
</dbReference>
<feature type="binding site" evidence="2">
    <location>
        <position position="144"/>
    </location>
    <ligand>
        <name>ATP</name>
        <dbReference type="ChEBI" id="CHEBI:30616"/>
    </ligand>
</feature>
<dbReference type="GO" id="GO:0009030">
    <property type="term" value="F:thiamine-phosphate kinase activity"/>
    <property type="evidence" value="ECO:0007669"/>
    <property type="project" value="UniProtKB-UniRule"/>
</dbReference>
<feature type="binding site" evidence="2">
    <location>
        <position position="28"/>
    </location>
    <ligand>
        <name>Mg(2+)</name>
        <dbReference type="ChEBI" id="CHEBI:18420"/>
        <label>3</label>
    </ligand>
</feature>
<feature type="binding site" evidence="2">
    <location>
        <position position="205"/>
    </location>
    <ligand>
        <name>Mg(2+)</name>
        <dbReference type="ChEBI" id="CHEBI:18420"/>
        <label>3</label>
    </ligand>
</feature>
<comment type="similarity">
    <text evidence="2">Belongs to the thiamine-monophosphate kinase family.</text>
</comment>
<feature type="binding site" evidence="2">
    <location>
        <position position="52"/>
    </location>
    <ligand>
        <name>substrate</name>
    </ligand>
</feature>
<dbReference type="EC" id="2.7.4.16" evidence="2"/>
<dbReference type="EMBL" id="VOHE01000001">
    <property type="protein sequence ID" value="TWT22077.1"/>
    <property type="molecule type" value="Genomic_DNA"/>
</dbReference>
<keyword evidence="1 2" id="KW-0784">Thiamine biosynthesis</keyword>
<evidence type="ECO:0000313" key="5">
    <source>
        <dbReference type="EMBL" id="TWT22077.1"/>
    </source>
</evidence>
<dbReference type="AlphaFoldDB" id="A0A5C5U886"/>
<reference evidence="5 6" key="1">
    <citation type="submission" date="2019-07" db="EMBL/GenBank/DDBJ databases">
        <title>Luteimonas sp. YD-1 nov., isolated from acidic soil.</title>
        <authorList>
            <person name="Zhou J."/>
        </authorList>
    </citation>
    <scope>NUCLEOTIDE SEQUENCE [LARGE SCALE GENOMIC DNA]</scope>
    <source>
        <strain evidence="5 6">YD-1</strain>
    </source>
</reference>
<keyword evidence="2" id="KW-0479">Metal-binding</keyword>
<feature type="binding site" evidence="2">
    <location>
        <position position="45"/>
    </location>
    <ligand>
        <name>Mg(2+)</name>
        <dbReference type="ChEBI" id="CHEBI:18420"/>
        <label>2</label>
    </ligand>
</feature>
<feature type="domain" description="PurM-like C-terminal" evidence="4">
    <location>
        <begin position="148"/>
        <end position="295"/>
    </location>
</feature>
<dbReference type="Gene3D" id="3.30.1330.10">
    <property type="entry name" value="PurM-like, N-terminal domain"/>
    <property type="match status" value="1"/>
</dbReference>
<dbReference type="SUPFAM" id="SSF56042">
    <property type="entry name" value="PurM C-terminal domain-like"/>
    <property type="match status" value="1"/>
</dbReference>
<dbReference type="UniPathway" id="UPA00060">
    <property type="reaction ID" value="UER00142"/>
</dbReference>
<feature type="binding site" evidence="2">
    <location>
        <position position="208"/>
    </location>
    <ligand>
        <name>Mg(2+)</name>
        <dbReference type="ChEBI" id="CHEBI:18420"/>
        <label>5</label>
    </ligand>
</feature>
<evidence type="ECO:0000313" key="6">
    <source>
        <dbReference type="Proteomes" id="UP000315949"/>
    </source>
</evidence>
<dbReference type="GO" id="GO:0009229">
    <property type="term" value="P:thiamine diphosphate biosynthetic process"/>
    <property type="evidence" value="ECO:0007669"/>
    <property type="project" value="UniProtKB-UniRule"/>
</dbReference>
<dbReference type="InterPro" id="IPR016188">
    <property type="entry name" value="PurM-like_N"/>
</dbReference>
<dbReference type="HAMAP" id="MF_02128">
    <property type="entry name" value="TMP_kinase"/>
    <property type="match status" value="1"/>
</dbReference>
<dbReference type="GO" id="GO:0000287">
    <property type="term" value="F:magnesium ion binding"/>
    <property type="evidence" value="ECO:0007669"/>
    <property type="project" value="UniProtKB-UniRule"/>
</dbReference>
<feature type="binding site" evidence="2">
    <location>
        <position position="255"/>
    </location>
    <ligand>
        <name>substrate</name>
    </ligand>
</feature>